<comment type="similarity">
    <text evidence="7 8">Belongs to the drug/metabolite transporter (DMT) superfamily. Small multidrug resistance (SMR) (TC 2.A.7.1) family.</text>
</comment>
<dbReference type="KEGG" id="aper:A0U91_05180"/>
<name>A0A1U9LDD5_9PROT</name>
<reference evidence="11 13" key="2">
    <citation type="journal article" date="2020" name="Cell Rep.">
        <title>Local necrotic cells trigger systemic immune activation via gut microbiome dysbiosis in Drosophila.</title>
        <authorList>
            <person name="Kosakamoto H."/>
            <person name="Yamauchi T."/>
            <person name="Akuzawa-Tokita Y."/>
            <person name="Nishimura K."/>
            <person name="Soga T."/>
            <person name="Murakami T."/>
            <person name="Mori H."/>
            <person name="Yamamoto K."/>
            <person name="Miyazaki R."/>
            <person name="Koto A."/>
            <person name="Miura M."/>
            <person name="Obata F."/>
        </authorList>
    </citation>
    <scope>NUCLEOTIDE SEQUENCE [LARGE SCALE GENOMIC DNA]</scope>
    <source>
        <strain evidence="11 13">Ai</strain>
    </source>
</reference>
<dbReference type="PANTHER" id="PTHR30561">
    <property type="entry name" value="SMR FAMILY PROTON-DEPENDENT DRUG EFFLUX TRANSPORTER SUGE"/>
    <property type="match status" value="1"/>
</dbReference>
<dbReference type="EMBL" id="BLJP01000015">
    <property type="protein sequence ID" value="GFE94617.1"/>
    <property type="molecule type" value="Genomic_DNA"/>
</dbReference>
<feature type="transmembrane region" description="Helical" evidence="9">
    <location>
        <begin position="30"/>
        <end position="51"/>
    </location>
</feature>
<keyword evidence="6 9" id="KW-0472">Membrane</keyword>
<dbReference type="RefSeq" id="WP_077930339.1">
    <property type="nucleotide sequence ID" value="NZ_BLJP01000015.1"/>
</dbReference>
<dbReference type="Gene3D" id="1.10.3730.20">
    <property type="match status" value="1"/>
</dbReference>
<feature type="transmembrane region" description="Helical" evidence="9">
    <location>
        <begin position="58"/>
        <end position="79"/>
    </location>
</feature>
<dbReference type="AlphaFoldDB" id="A0A1U9LDD5"/>
<evidence type="ECO:0000313" key="13">
    <source>
        <dbReference type="Proteomes" id="UP000548726"/>
    </source>
</evidence>
<proteinExistence type="inferred from homology"/>
<protein>
    <submittedName>
        <fullName evidence="11">Multidrug transporter</fullName>
    </submittedName>
    <submittedName>
        <fullName evidence="10">Quaternary ammonium transporter</fullName>
    </submittedName>
</protein>
<keyword evidence="2" id="KW-0813">Transport</keyword>
<dbReference type="STRING" id="1076596.A0U91_05180"/>
<evidence type="ECO:0000256" key="6">
    <source>
        <dbReference type="ARBA" id="ARBA00023136"/>
    </source>
</evidence>
<evidence type="ECO:0000313" key="11">
    <source>
        <dbReference type="EMBL" id="GFE94617.1"/>
    </source>
</evidence>
<dbReference type="InterPro" id="IPR000390">
    <property type="entry name" value="Small_drug/metabolite_transptr"/>
</dbReference>
<accession>A0A1U9LDD5</accession>
<evidence type="ECO:0000256" key="7">
    <source>
        <dbReference type="ARBA" id="ARBA00038032"/>
    </source>
</evidence>
<dbReference type="InterPro" id="IPR045324">
    <property type="entry name" value="Small_multidrug_res"/>
</dbReference>
<gene>
    <name evidence="10" type="ORF">A0U91_05180</name>
    <name evidence="11" type="ORF">DmAi_26760</name>
</gene>
<keyword evidence="3" id="KW-1003">Cell membrane</keyword>
<dbReference type="GO" id="GO:0005886">
    <property type="term" value="C:plasma membrane"/>
    <property type="evidence" value="ECO:0007669"/>
    <property type="project" value="UniProtKB-SubCell"/>
</dbReference>
<dbReference type="Proteomes" id="UP000548726">
    <property type="component" value="Unassembled WGS sequence"/>
</dbReference>
<evidence type="ECO:0000256" key="1">
    <source>
        <dbReference type="ARBA" id="ARBA00004651"/>
    </source>
</evidence>
<keyword evidence="13" id="KW-1185">Reference proteome</keyword>
<keyword evidence="5 9" id="KW-1133">Transmembrane helix</keyword>
<dbReference type="Pfam" id="PF00893">
    <property type="entry name" value="Multi_Drug_Res"/>
    <property type="match status" value="1"/>
</dbReference>
<evidence type="ECO:0000256" key="4">
    <source>
        <dbReference type="ARBA" id="ARBA00022692"/>
    </source>
</evidence>
<dbReference type="OrthoDB" id="7225443at2"/>
<dbReference type="SUPFAM" id="SSF103481">
    <property type="entry name" value="Multidrug resistance efflux transporter EmrE"/>
    <property type="match status" value="1"/>
</dbReference>
<dbReference type="Proteomes" id="UP000189055">
    <property type="component" value="Chromosome"/>
</dbReference>
<evidence type="ECO:0000256" key="8">
    <source>
        <dbReference type="RuleBase" id="RU003942"/>
    </source>
</evidence>
<feature type="transmembrane region" description="Helical" evidence="9">
    <location>
        <begin position="85"/>
        <end position="103"/>
    </location>
</feature>
<evidence type="ECO:0000256" key="9">
    <source>
        <dbReference type="SAM" id="Phobius"/>
    </source>
</evidence>
<dbReference type="GO" id="GO:0022857">
    <property type="term" value="F:transmembrane transporter activity"/>
    <property type="evidence" value="ECO:0007669"/>
    <property type="project" value="InterPro"/>
</dbReference>
<keyword evidence="4 8" id="KW-0812">Transmembrane</keyword>
<evidence type="ECO:0000256" key="5">
    <source>
        <dbReference type="ARBA" id="ARBA00022989"/>
    </source>
</evidence>
<organism evidence="10 12">
    <name type="scientific">Acetobacter persici</name>
    <dbReference type="NCBI Taxonomy" id="1076596"/>
    <lineage>
        <taxon>Bacteria</taxon>
        <taxon>Pseudomonadati</taxon>
        <taxon>Pseudomonadota</taxon>
        <taxon>Alphaproteobacteria</taxon>
        <taxon>Acetobacterales</taxon>
        <taxon>Acetobacteraceae</taxon>
        <taxon>Acetobacter</taxon>
    </lineage>
</organism>
<sequence length="105" mass="11124">MLGYVYIFFAVLSEIIATMAQKEALGFTRLLPTLIMAAGYGASFVFLALSLRLVPMGIVYAGSAGLSIILANLAGWIYFRDQLGGHQAIGILLILVGISVVATQS</sequence>
<evidence type="ECO:0000313" key="12">
    <source>
        <dbReference type="Proteomes" id="UP000189055"/>
    </source>
</evidence>
<dbReference type="PANTHER" id="PTHR30561:SF1">
    <property type="entry name" value="MULTIDRUG TRANSPORTER EMRE"/>
    <property type="match status" value="1"/>
</dbReference>
<comment type="subcellular location">
    <subcellularLocation>
        <location evidence="1 8">Cell membrane</location>
        <topology evidence="1 8">Multi-pass membrane protein</topology>
    </subcellularLocation>
</comment>
<evidence type="ECO:0000256" key="2">
    <source>
        <dbReference type="ARBA" id="ARBA00022448"/>
    </source>
</evidence>
<evidence type="ECO:0000256" key="3">
    <source>
        <dbReference type="ARBA" id="ARBA00022475"/>
    </source>
</evidence>
<evidence type="ECO:0000313" key="10">
    <source>
        <dbReference type="EMBL" id="AQT04465.1"/>
    </source>
</evidence>
<dbReference type="InterPro" id="IPR037185">
    <property type="entry name" value="EmrE-like"/>
</dbReference>
<dbReference type="GeneID" id="95616491"/>
<dbReference type="EMBL" id="CP014687">
    <property type="protein sequence ID" value="AQT04465.1"/>
    <property type="molecule type" value="Genomic_DNA"/>
</dbReference>
<reference evidence="10 12" key="1">
    <citation type="submission" date="2016-03" db="EMBL/GenBank/DDBJ databases">
        <title>Acetic acid bacteria sequencing.</title>
        <authorList>
            <person name="Brandt J."/>
            <person name="Jakob F."/>
            <person name="Vogel R.F."/>
        </authorList>
    </citation>
    <scope>NUCLEOTIDE SEQUENCE [LARGE SCALE GENOMIC DNA]</scope>
    <source>
        <strain evidence="10 12">TMW2.1084</strain>
    </source>
</reference>